<feature type="compositionally biased region" description="Polar residues" evidence="2">
    <location>
        <begin position="1"/>
        <end position="11"/>
    </location>
</feature>
<dbReference type="Gene3D" id="1.25.40.20">
    <property type="entry name" value="Ankyrin repeat-containing domain"/>
    <property type="match status" value="2"/>
</dbReference>
<proteinExistence type="predicted"/>
<dbReference type="SMART" id="SM00248">
    <property type="entry name" value="ANK"/>
    <property type="match status" value="6"/>
</dbReference>
<name>A0A2I0M184_COLLI</name>
<feature type="compositionally biased region" description="Low complexity" evidence="2">
    <location>
        <begin position="255"/>
        <end position="275"/>
    </location>
</feature>
<dbReference type="PROSITE" id="PS50088">
    <property type="entry name" value="ANK_REPEAT"/>
    <property type="match status" value="6"/>
</dbReference>
<feature type="region of interest" description="Disordered" evidence="2">
    <location>
        <begin position="255"/>
        <end position="286"/>
    </location>
</feature>
<dbReference type="InParanoid" id="A0A2I0M184"/>
<dbReference type="AlphaFoldDB" id="A0A2I0M184"/>
<dbReference type="InterPro" id="IPR040843">
    <property type="entry name" value="RAMA"/>
</dbReference>
<dbReference type="Pfam" id="PF12796">
    <property type="entry name" value="Ank_2"/>
    <property type="match status" value="2"/>
</dbReference>
<dbReference type="Pfam" id="PF13637">
    <property type="entry name" value="Ank_4"/>
    <property type="match status" value="1"/>
</dbReference>
<accession>A0A2I0M184</accession>
<dbReference type="STRING" id="8932.A0A2I0M184"/>
<dbReference type="InterPro" id="IPR002110">
    <property type="entry name" value="Ankyrin_rpt"/>
</dbReference>
<dbReference type="InterPro" id="IPR036770">
    <property type="entry name" value="Ankyrin_rpt-contain_sf"/>
</dbReference>
<keyword evidence="1" id="KW-0040">ANK repeat</keyword>
<protein>
    <submittedName>
        <fullName evidence="4">Ankyrin repeat domain 31</fullName>
    </submittedName>
</protein>
<dbReference type="SUPFAM" id="SSF48403">
    <property type="entry name" value="Ankyrin repeat"/>
    <property type="match status" value="2"/>
</dbReference>
<feature type="repeat" description="ANK" evidence="1">
    <location>
        <begin position="377"/>
        <end position="409"/>
    </location>
</feature>
<dbReference type="PROSITE" id="PS50297">
    <property type="entry name" value="ANK_REP_REGION"/>
    <property type="match status" value="6"/>
</dbReference>
<dbReference type="PANTHER" id="PTHR24176">
    <property type="entry name" value="ANKYRIN REPEAT DOMAIN-CONTAINING PROTEIN 31-RELATED"/>
    <property type="match status" value="1"/>
</dbReference>
<dbReference type="InterPro" id="IPR042334">
    <property type="entry name" value="ANKRD31"/>
</dbReference>
<gene>
    <name evidence="4" type="primary">ANKRD31</name>
    <name evidence="4" type="ORF">A306_00009878</name>
</gene>
<feature type="repeat" description="ANK" evidence="1">
    <location>
        <begin position="111"/>
        <end position="143"/>
    </location>
</feature>
<feature type="region of interest" description="Disordered" evidence="2">
    <location>
        <begin position="198"/>
        <end position="232"/>
    </location>
</feature>
<dbReference type="Pfam" id="PF18755">
    <property type="entry name" value="RAMA"/>
    <property type="match status" value="1"/>
</dbReference>
<feature type="repeat" description="ANK" evidence="1">
    <location>
        <begin position="144"/>
        <end position="176"/>
    </location>
</feature>
<feature type="compositionally biased region" description="Polar residues" evidence="2">
    <location>
        <begin position="215"/>
        <end position="232"/>
    </location>
</feature>
<feature type="repeat" description="ANK" evidence="1">
    <location>
        <begin position="311"/>
        <end position="343"/>
    </location>
</feature>
<dbReference type="PANTHER" id="PTHR24176:SF14">
    <property type="entry name" value="ANKYRIN REPEAT DOMAIN-CONTAINING PROTEIN 31"/>
    <property type="match status" value="1"/>
</dbReference>
<dbReference type="Proteomes" id="UP000053872">
    <property type="component" value="Unassembled WGS sequence"/>
</dbReference>
<evidence type="ECO:0000313" key="5">
    <source>
        <dbReference type="Proteomes" id="UP000053872"/>
    </source>
</evidence>
<organism evidence="4 5">
    <name type="scientific">Columba livia</name>
    <name type="common">Rock dove</name>
    <dbReference type="NCBI Taxonomy" id="8932"/>
    <lineage>
        <taxon>Eukaryota</taxon>
        <taxon>Metazoa</taxon>
        <taxon>Chordata</taxon>
        <taxon>Craniata</taxon>
        <taxon>Vertebrata</taxon>
        <taxon>Euteleostomi</taxon>
        <taxon>Archelosauria</taxon>
        <taxon>Archosauria</taxon>
        <taxon>Dinosauria</taxon>
        <taxon>Saurischia</taxon>
        <taxon>Theropoda</taxon>
        <taxon>Coelurosauria</taxon>
        <taxon>Aves</taxon>
        <taxon>Neognathae</taxon>
        <taxon>Neoaves</taxon>
        <taxon>Columbimorphae</taxon>
        <taxon>Columbiformes</taxon>
        <taxon>Columbidae</taxon>
        <taxon>Columba</taxon>
    </lineage>
</organism>
<feature type="repeat" description="ANK" evidence="1">
    <location>
        <begin position="344"/>
        <end position="376"/>
    </location>
</feature>
<feature type="region of interest" description="Disordered" evidence="2">
    <location>
        <begin position="1"/>
        <end position="22"/>
    </location>
</feature>
<keyword evidence="5" id="KW-1185">Reference proteome</keyword>
<dbReference type="EMBL" id="AKCR02000050">
    <property type="protein sequence ID" value="PKK23432.1"/>
    <property type="molecule type" value="Genomic_DNA"/>
</dbReference>
<feature type="domain" description="RAMA" evidence="3">
    <location>
        <begin position="854"/>
        <end position="947"/>
    </location>
</feature>
<evidence type="ECO:0000256" key="2">
    <source>
        <dbReference type="SAM" id="MobiDB-lite"/>
    </source>
</evidence>
<evidence type="ECO:0000259" key="3">
    <source>
        <dbReference type="Pfam" id="PF18755"/>
    </source>
</evidence>
<reference evidence="4 5" key="1">
    <citation type="journal article" date="2013" name="Science">
        <title>Genomic diversity and evolution of the head crest in the rock pigeon.</title>
        <authorList>
            <person name="Shapiro M.D."/>
            <person name="Kronenberg Z."/>
            <person name="Li C."/>
            <person name="Domyan E.T."/>
            <person name="Pan H."/>
            <person name="Campbell M."/>
            <person name="Tan H."/>
            <person name="Huff C.D."/>
            <person name="Hu H."/>
            <person name="Vickrey A.I."/>
            <person name="Nielsen S.C."/>
            <person name="Stringham S.A."/>
            <person name="Hu H."/>
            <person name="Willerslev E."/>
            <person name="Gilbert M.T."/>
            <person name="Yandell M."/>
            <person name="Zhang G."/>
            <person name="Wang J."/>
        </authorList>
    </citation>
    <scope>NUCLEOTIDE SEQUENCE [LARGE SCALE GENOMIC DNA]</scope>
    <source>
        <tissue evidence="4">Blood</tissue>
    </source>
</reference>
<feature type="repeat" description="ANK" evidence="1">
    <location>
        <begin position="78"/>
        <end position="110"/>
    </location>
</feature>
<sequence>MYRNSPNNNFHKIQKSASKDKQDLETNICQEITLNKDRKAEQRRSRRIKNKLRKEALATTINPGSPISVSTMRRRNTYGETLLHRAVAHQDIDLVRKIIKSHGSVNVRDYAGWTALHRASMKGYYGIANELLKAGADVNSRQSEKITPLQDAVKEGHYEVAALLLWYGADPLIKNEMGKCALDEASDQSMRKLLEHYVQKSRRHSVSGRGDSRSKLNTQSAEDTDLHQNSLQTDYSEPVCTNLVETSQKAASFSSSSKNKLSSNQSQFGQASEQQTSKKSESSLSTRKAVILHGTCNTRAGGKTKQRKNGKGENQLHIAARKGNLSLVKTLISSGICVNEQDYAGWTPIHEASSRGFTEVILELLKAGANVNSRSLDGILPIHDAVYGNYLEAARILLERGANPCERDVSGESALDKACDDEMKELLKSYGAMDSVCSHETSEVTERRYPYRLRSKHHCYDYSEYDDAALEPQHEKYSLSVDAIQDAEEKQKELLLLELRTSKDADVYIQRLSKVQDTLNEMLTKQKRERDTLAKKYRASVDSFKKGALRKQLVNLASRQKSLLTVAQNQEQLVQKIQNYKKAKQVFSASCLDKQISNLVISHGNDKSQSLTADEVTCPDVVTFSMGLAASTANGKRVEAQLSLESGFSVQECSQHPHICLDETGANKEAIRRKEASDHALASENRVREYPFDNMSKPTNAVEVVTLPSEPAVSTAKTKCSQQKGIDCVAIAEQGNKSLNPTSVTNALNTAEAQSTVVNNNVCQAGSDCEQILPDEDLHRYVNREEAFQQQQQQIIRLTSTKNCPYHLQQMIFRSRENSSNANSVLTNLTSNTDYPVNFSEKSSQSYSNQRCEQKQVRYRNKNKKKLQLIDLLELGRIKPGENVLEFKLQEFSHKATLLSNGKIRTSKRQTMQNVVQWVKDILGSDISVTWKYVWNKVTYLGTQLSKFIDEEVSVSSDLELPSQEGEPLGSSVQFNSEEGLTHFLQFREIVVVRKEEFLPCAVMEKYWSFYKGCEDFGF</sequence>
<evidence type="ECO:0000256" key="1">
    <source>
        <dbReference type="PROSITE-ProRule" id="PRU00023"/>
    </source>
</evidence>
<comment type="caution">
    <text evidence="4">The sequence shown here is derived from an EMBL/GenBank/DDBJ whole genome shotgun (WGS) entry which is preliminary data.</text>
</comment>
<evidence type="ECO:0000313" key="4">
    <source>
        <dbReference type="EMBL" id="PKK23432.1"/>
    </source>
</evidence>